<comment type="caution">
    <text evidence="3">The sequence shown here is derived from an EMBL/GenBank/DDBJ whole genome shotgun (WGS) entry which is preliminary data.</text>
</comment>
<dbReference type="EMBL" id="CAICTM010000507">
    <property type="protein sequence ID" value="CAB9511874.1"/>
    <property type="molecule type" value="Genomic_DNA"/>
</dbReference>
<protein>
    <submittedName>
        <fullName evidence="3">Protein tyrosine kinase</fullName>
    </submittedName>
</protein>
<feature type="compositionally biased region" description="Basic and acidic residues" evidence="1">
    <location>
        <begin position="116"/>
        <end position="133"/>
    </location>
</feature>
<dbReference type="Pfam" id="PF13191">
    <property type="entry name" value="AAA_16"/>
    <property type="match status" value="1"/>
</dbReference>
<dbReference type="Pfam" id="PF20710">
    <property type="entry name" value="DUF6824"/>
    <property type="match status" value="1"/>
</dbReference>
<dbReference type="SUPFAM" id="SSF52540">
    <property type="entry name" value="P-loop containing nucleoside triphosphate hydrolases"/>
    <property type="match status" value="1"/>
</dbReference>
<gene>
    <name evidence="3" type="ORF">SEMRO_508_G156620.1</name>
</gene>
<feature type="region of interest" description="Disordered" evidence="1">
    <location>
        <begin position="114"/>
        <end position="172"/>
    </location>
</feature>
<dbReference type="InterPro" id="IPR011990">
    <property type="entry name" value="TPR-like_helical_dom_sf"/>
</dbReference>
<dbReference type="InterPro" id="IPR003593">
    <property type="entry name" value="AAA+_ATPase"/>
</dbReference>
<keyword evidence="3" id="KW-0808">Transferase</keyword>
<accession>A0A9N8E347</accession>
<dbReference type="Gene3D" id="3.40.50.300">
    <property type="entry name" value="P-loop containing nucleotide triphosphate hydrolases"/>
    <property type="match status" value="1"/>
</dbReference>
<evidence type="ECO:0000313" key="4">
    <source>
        <dbReference type="Proteomes" id="UP001153069"/>
    </source>
</evidence>
<dbReference type="SMART" id="SM00382">
    <property type="entry name" value="AAA"/>
    <property type="match status" value="1"/>
</dbReference>
<keyword evidence="3" id="KW-0418">Kinase</keyword>
<dbReference type="AlphaFoldDB" id="A0A9N8E347"/>
<dbReference type="InterPro" id="IPR041664">
    <property type="entry name" value="AAA_16"/>
</dbReference>
<dbReference type="OrthoDB" id="60033at2759"/>
<feature type="compositionally biased region" description="Polar residues" evidence="1">
    <location>
        <begin position="147"/>
        <end position="164"/>
    </location>
</feature>
<evidence type="ECO:0000313" key="3">
    <source>
        <dbReference type="EMBL" id="CAB9511874.1"/>
    </source>
</evidence>
<dbReference type="Gene3D" id="1.25.40.10">
    <property type="entry name" value="Tetratricopeptide repeat domain"/>
    <property type="match status" value="1"/>
</dbReference>
<dbReference type="PANTHER" id="PTHR43642">
    <property type="entry name" value="HYBRID SIGNAL TRANSDUCTION HISTIDINE KINASE G"/>
    <property type="match status" value="1"/>
</dbReference>
<organism evidence="3 4">
    <name type="scientific">Seminavis robusta</name>
    <dbReference type="NCBI Taxonomy" id="568900"/>
    <lineage>
        <taxon>Eukaryota</taxon>
        <taxon>Sar</taxon>
        <taxon>Stramenopiles</taxon>
        <taxon>Ochrophyta</taxon>
        <taxon>Bacillariophyta</taxon>
        <taxon>Bacillariophyceae</taxon>
        <taxon>Bacillariophycidae</taxon>
        <taxon>Naviculales</taxon>
        <taxon>Naviculaceae</taxon>
        <taxon>Seminavis</taxon>
    </lineage>
</organism>
<dbReference type="InterPro" id="IPR027417">
    <property type="entry name" value="P-loop_NTPase"/>
</dbReference>
<dbReference type="Proteomes" id="UP001153069">
    <property type="component" value="Unassembled WGS sequence"/>
</dbReference>
<evidence type="ECO:0000259" key="2">
    <source>
        <dbReference type="SMART" id="SM00382"/>
    </source>
</evidence>
<keyword evidence="4" id="KW-1185">Reference proteome</keyword>
<name>A0A9N8E347_9STRA</name>
<dbReference type="PANTHER" id="PTHR43642:SF1">
    <property type="entry name" value="HYBRID SIGNAL TRANSDUCTION HISTIDINE KINASE G"/>
    <property type="match status" value="1"/>
</dbReference>
<sequence length="1195" mass="134362">MEFEWPLYKIADPHEENDVLLKSQNDESGPNIRFRNLLESRCEEYASKSKMEQPLMAVEILKEWRLLQPPGRFLIVEEGTSQTLPLWKDVGDKQARTFISKTLKQMVKQRAAVAATDKEAQRRRQQEQQRDAEAVNGATTVPKRIETTTTPISANDQDHSNSTGTDDDDDWWDQVSSSKRLKLYDREVQSHALLEAYQRRTAHPDPPPELVLITGPSGTGKTSLAKQVLEDHVVTLQQGFFLVGKFDQYRNKAQPFSAFMSAIEQFTQSVRAKGTEFCQQVKSTILQSAVVASHIHLLVDAMPCLGEILGTEGEASSSDDDSSTNKGMIMVENNRKLFTAAFKGLMQAVIRPQHPIVLLLDDLQWADEGSLDLLTAIASPSFGDSQGLVIVGTCRGNEVGLHDPLSIVLRNLEENNTRLTDIQVSNLTVDTVSQMLVDLGMPPTQSTSLARIVHLQTKGNAFFASQYIQRVYEDGLMKREVSISGDQKHFLNWNEEDLSVSTSDGERSSTDDTSTNDNRIVRLLAKKMKQLPQDVQEVLKVASCLGNELHESVLCHAGAVASSTVLLGLSVAEERNMIVYDFDRCAGKFPHDRFQEAAFSLIPPEQRVQYQLQLGRNLRQHLPARDFEKHMLLVASLLAQGGELIEDADEREKIARLCLAAARRAAKASAFSSATEYVELGISFLERRHWRDQYELSLLLFNSGAELAHCSGDHETVDRLTAQVSEHARSSEDRFQADICRIMSLDSRTDVECLHICLSILDDLGERVPRRAPIELEFKKTERMLRGRTPDRILALSPMTDRKALAAMQVLHLLYPICLLHKFVMTKICACRLVRLTLAHGQSAASGLGFAFYSVVLVRLGKSDEGSVFARMALQMTARAFRARTTFVVSAYVKPETESMRACLQPLQFAYRFGLKTGDVHASMISLFFHHTMRFFLGDPLDSVVGSLLHLEKLCKDYGQIGVIIFSGPVLQSCYNLMGRSPDPLLLKGDAMNEDDFRHSDWDFNQSMYSLSQFFKLHLAVYLNQFEYAIEGGALSANARQQAKLLVIPFTVKHLTFLECVLAESPFAAKRNNNLLERRRRKRRLKRLQEAALLCPENYSHKLSLAEAEQAVSRGQFDLAIQKYEKSIRLAERDEIRSDQGLACERAARMYLSIGKKAEASKFVAKALAHYQDWGAKVKVDQMTELVKKEELVLP</sequence>
<proteinExistence type="predicted"/>
<reference evidence="3" key="1">
    <citation type="submission" date="2020-06" db="EMBL/GenBank/DDBJ databases">
        <authorList>
            <consortium name="Plant Systems Biology data submission"/>
        </authorList>
    </citation>
    <scope>NUCLEOTIDE SEQUENCE</scope>
    <source>
        <strain evidence="3">D6</strain>
    </source>
</reference>
<dbReference type="InterPro" id="IPR049227">
    <property type="entry name" value="DUF6824"/>
</dbReference>
<evidence type="ECO:0000256" key="1">
    <source>
        <dbReference type="SAM" id="MobiDB-lite"/>
    </source>
</evidence>
<dbReference type="SUPFAM" id="SSF48452">
    <property type="entry name" value="TPR-like"/>
    <property type="match status" value="1"/>
</dbReference>
<dbReference type="InterPro" id="IPR053159">
    <property type="entry name" value="Hybrid_Histidine_Kinase"/>
</dbReference>
<feature type="domain" description="AAA+ ATPase" evidence="2">
    <location>
        <begin position="207"/>
        <end position="428"/>
    </location>
</feature>
<dbReference type="GO" id="GO:0016301">
    <property type="term" value="F:kinase activity"/>
    <property type="evidence" value="ECO:0007669"/>
    <property type="project" value="UniProtKB-KW"/>
</dbReference>